<dbReference type="AlphaFoldDB" id="A4JDG1"/>
<name>A4JDG1_BURVG</name>
<dbReference type="eggNOG" id="COG5005">
    <property type="taxonomic scope" value="Bacteria"/>
</dbReference>
<dbReference type="EMBL" id="CP000614">
    <property type="protein sequence ID" value="ABO54314.1"/>
    <property type="molecule type" value="Genomic_DNA"/>
</dbReference>
<proteinExistence type="predicted"/>
<dbReference type="KEGG" id="bvi:Bcep1808_1304"/>
<dbReference type="InterPro" id="IPR006522">
    <property type="entry name" value="Phage_virion_morphogenesis"/>
</dbReference>
<dbReference type="NCBIfam" id="TIGR01635">
    <property type="entry name" value="tail_comp_S"/>
    <property type="match status" value="1"/>
</dbReference>
<gene>
    <name evidence="1" type="ordered locus">Bcep1808_1304</name>
</gene>
<dbReference type="Proteomes" id="UP000002287">
    <property type="component" value="Chromosome 1"/>
</dbReference>
<evidence type="ECO:0000313" key="1">
    <source>
        <dbReference type="EMBL" id="ABO54314.1"/>
    </source>
</evidence>
<dbReference type="HOGENOM" id="CLU_117141_0_0_4"/>
<organism evidence="1 2">
    <name type="scientific">Burkholderia vietnamiensis (strain G4 / LMG 22486)</name>
    <name type="common">Burkholderia cepacia (strain R1808)</name>
    <dbReference type="NCBI Taxonomy" id="269482"/>
    <lineage>
        <taxon>Bacteria</taxon>
        <taxon>Pseudomonadati</taxon>
        <taxon>Pseudomonadota</taxon>
        <taxon>Betaproteobacteria</taxon>
        <taxon>Burkholderiales</taxon>
        <taxon>Burkholderiaceae</taxon>
        <taxon>Burkholderia</taxon>
        <taxon>Burkholderia cepacia complex</taxon>
    </lineage>
</organism>
<evidence type="ECO:0000313" key="2">
    <source>
        <dbReference type="Proteomes" id="UP000002287"/>
    </source>
</evidence>
<protein>
    <submittedName>
        <fullName evidence="1">Phage virion morphogenesis protein</fullName>
    </submittedName>
</protein>
<reference evidence="2" key="1">
    <citation type="submission" date="2007-03" db="EMBL/GenBank/DDBJ databases">
        <title>Complete sequence of chromosome 1 of Burkholderia vietnamiensis G4.</title>
        <authorList>
            <consortium name="US DOE Joint Genome Institute"/>
            <person name="Copeland A."/>
            <person name="Lucas S."/>
            <person name="Lapidus A."/>
            <person name="Barry K."/>
            <person name="Detter J.C."/>
            <person name="Glavina del Rio T."/>
            <person name="Hammon N."/>
            <person name="Israni S."/>
            <person name="Dalin E."/>
            <person name="Tice H."/>
            <person name="Pitluck S."/>
            <person name="Chain P."/>
            <person name="Malfatti S."/>
            <person name="Shin M."/>
            <person name="Vergez L."/>
            <person name="Schmutz J."/>
            <person name="Larimer F."/>
            <person name="Land M."/>
            <person name="Hauser L."/>
            <person name="Kyrpides N."/>
            <person name="Tiedje J."/>
            <person name="Richardson P."/>
        </authorList>
    </citation>
    <scope>NUCLEOTIDE SEQUENCE [LARGE SCALE GENOMIC DNA]</scope>
    <source>
        <strain evidence="2">G4 / LMG 22486</strain>
    </source>
</reference>
<accession>A4JDG1</accession>
<sequence>MIVEIEIDDSRYAATMARVRALMQDASPVTALIAGLMADAVEENFAQQGRPKWLGLSPKPLKRRREEAGTGKILQRSGRLASSITPAHDATTARVGTNVVYAAIHQFGGTIQRHPMSGYVRLRKDRNGMIMRQADHPHLAVFAKNSHKRVKIVKWTRSQGWTIKIPARPFFALTESDNIGIESEVTTYLRRLFDQ</sequence>
<dbReference type="Pfam" id="PF05069">
    <property type="entry name" value="Phage_tail_S"/>
    <property type="match status" value="1"/>
</dbReference>